<keyword evidence="1" id="KW-0680">Restriction system</keyword>
<dbReference type="PANTHER" id="PTHR30195">
    <property type="entry name" value="TYPE I SITE-SPECIFIC DEOXYRIBONUCLEASE PROTEIN SUBUNIT M AND R"/>
    <property type="match status" value="1"/>
</dbReference>
<dbReference type="InterPro" id="IPR051268">
    <property type="entry name" value="Type-I_R_enzyme_R_subunit"/>
</dbReference>
<reference evidence="2 3" key="1">
    <citation type="submission" date="2020-05" db="EMBL/GenBank/DDBJ databases">
        <title>Epidemiological investigations into extended-spectrum beta-lactam resistant Escherichia coli ST457 carried by Australian Silver gulls identified clonal lineages that cause ExPEC disease.</title>
        <authorList>
            <person name="Nesporova K."/>
            <person name="Wyrsch E.R."/>
            <person name="Valcek A."/>
            <person name="Bitar I."/>
            <person name="Chaw K."/>
            <person name="Harris P."/>
            <person name="Hrabak J."/>
            <person name="Djordjevic S.P."/>
            <person name="Dolejska M."/>
        </authorList>
    </citation>
    <scope>NUCLEOTIDE SEQUENCE [LARGE SCALE GENOMIC DNA]</scope>
    <source>
        <strain evidence="2 3">CE1966</strain>
    </source>
</reference>
<evidence type="ECO:0000313" key="2">
    <source>
        <dbReference type="EMBL" id="MBA1890141.1"/>
    </source>
</evidence>
<feature type="non-terminal residue" evidence="2">
    <location>
        <position position="1"/>
    </location>
</feature>
<evidence type="ECO:0000256" key="1">
    <source>
        <dbReference type="ARBA" id="ARBA00022747"/>
    </source>
</evidence>
<dbReference type="Proteomes" id="UP000523197">
    <property type="component" value="Unassembled WGS sequence"/>
</dbReference>
<comment type="caution">
    <text evidence="2">The sequence shown here is derived from an EMBL/GenBank/DDBJ whole genome shotgun (WGS) entry which is preliminary data.</text>
</comment>
<dbReference type="InterPro" id="IPR027417">
    <property type="entry name" value="P-loop_NTPase"/>
</dbReference>
<name>A0A8T3LI61_ECOLX</name>
<gene>
    <name evidence="2" type="ORF">HLX92_28970</name>
</gene>
<protein>
    <recommendedName>
        <fullName evidence="4">Type I restriction endonuclease subunit R</fullName>
    </recommendedName>
</protein>
<dbReference type="Gene3D" id="3.40.50.300">
    <property type="entry name" value="P-loop containing nucleotide triphosphate hydrolases"/>
    <property type="match status" value="1"/>
</dbReference>
<proteinExistence type="predicted"/>
<dbReference type="RefSeq" id="WP_181204456.1">
    <property type="nucleotide sequence ID" value="NZ_JABFNF010000821.1"/>
</dbReference>
<dbReference type="PANTHER" id="PTHR30195:SF15">
    <property type="entry name" value="TYPE I RESTRICTION ENZYME HINDI ENDONUCLEASE SUBUNIT"/>
    <property type="match status" value="1"/>
</dbReference>
<dbReference type="GO" id="GO:0009307">
    <property type="term" value="P:DNA restriction-modification system"/>
    <property type="evidence" value="ECO:0007669"/>
    <property type="project" value="UniProtKB-KW"/>
</dbReference>
<evidence type="ECO:0000313" key="3">
    <source>
        <dbReference type="Proteomes" id="UP000523197"/>
    </source>
</evidence>
<feature type="non-terminal residue" evidence="2">
    <location>
        <position position="86"/>
    </location>
</feature>
<accession>A0A8T3LI61</accession>
<sequence>KHNLIQTISRVNRKLEGKSKGLVVDYIGIKSQMNQALAMYSRIDATNFEDIQQSVIEVKNHLDLLGQVFYEFDSRDYFSGEPQAQL</sequence>
<organism evidence="2 3">
    <name type="scientific">Escherichia coli</name>
    <dbReference type="NCBI Taxonomy" id="562"/>
    <lineage>
        <taxon>Bacteria</taxon>
        <taxon>Pseudomonadati</taxon>
        <taxon>Pseudomonadota</taxon>
        <taxon>Gammaproteobacteria</taxon>
        <taxon>Enterobacterales</taxon>
        <taxon>Enterobacteriaceae</taxon>
        <taxon>Escherichia</taxon>
    </lineage>
</organism>
<dbReference type="AlphaFoldDB" id="A0A8T3LI61"/>
<evidence type="ECO:0008006" key="4">
    <source>
        <dbReference type="Google" id="ProtNLM"/>
    </source>
</evidence>
<dbReference type="EMBL" id="JABFNF010000821">
    <property type="protein sequence ID" value="MBA1890141.1"/>
    <property type="molecule type" value="Genomic_DNA"/>
</dbReference>